<feature type="transmembrane region" description="Helical" evidence="5">
    <location>
        <begin position="105"/>
        <end position="126"/>
    </location>
</feature>
<keyword evidence="3 5" id="KW-1133">Transmembrane helix</keyword>
<dbReference type="Proteomes" id="UP000320244">
    <property type="component" value="Unassembled WGS sequence"/>
</dbReference>
<feature type="transmembrane region" description="Helical" evidence="5">
    <location>
        <begin position="197"/>
        <end position="214"/>
    </location>
</feature>
<keyword evidence="1" id="KW-1003">Cell membrane</keyword>
<accession>A0A563E136</accession>
<dbReference type="EMBL" id="VCQV01000015">
    <property type="protein sequence ID" value="TWP35921.1"/>
    <property type="molecule type" value="Genomic_DNA"/>
</dbReference>
<sequence>MTKITAEQVVSSGSSRVTPLACLEPGDARDHRSWAHAFDAAALGIVPGLRAHIGGSHGTTGAPCRKSLPRCPDVSLLRLPSSRKGESQHRSGTVPGAARRWGVRLAIAIAVLVVAWLLFEVAVRIITTDLWFDSVNDGSVYTTVLWAKVLLFSVFGVIAAIIGGLTFLAVRRAVPRLSIHEEDDVFRAAFRRHEHQVWRLIMLLAVVVPGVLAGERAQGYWQTYLLWSHSAPWHGTDPQFHKDISFFVEVYPFHLMVVSLLSHAIQYGLWIAVVGGYWYGGWRIRGGRQKVTRSSVILLSLLLAGYIALKAVGYWLARYGLTTSGQGPVTGMGYTAVHAALPSKDTMVVVGALCALALLANVFVVRRTRMLVTSIGVLVAAALVVGTAWPSLVYRLREQPSAAQVDLPEIANNQKATLAAFGLDGDVKTIPYNPSKTIQGNALVKLAMKTAQIPVLDPNQMSPTFTVKQQIQPYYGFKSTLDISHYDVAARKGQDVALAVRGLNISGVPDQTWVNDHLVYTHGYGVVAAPTTEMDAATESPVFLNGGMPPSQEIPVTRPQVYFGQSFAAGSYAIAGQPASSHQNLEFDHPGAKGSASSAHTTYTGNGGIPIGSTLRRFLYAVRLNSSSILFSSELNSASQLLMVRDPRARVAKIAPWLTLDGDVYPAIVNGQIKWIVDGYTTSNRYPDSQMVNLHGATSTTLTANGASVAQSSTGVNYMHNSVKAVVDAYTGKVTMYAWNQKAQPDPLLTAWESVFPKLIKPQSSIPSALLSQMRYPTDLFNTQRTLLAQYHVTGPANFYSANDFWKVPSDPTVAAAKKINAKTNTTTNVPAPSQPSDYISMSANGYGSEHYALSSPMVTYNGRDLAAFVSVDAQPGPNYGKFTVLDFPSESGGESPSQVQNDIESDTTITEALTLQRGGQSKVVLGDLVSIPVAGRILYVEPVYTQSTSSQSFPILRHVIALYGNGAPSFDNNVTAALKSAFNSAGQN</sequence>
<dbReference type="GO" id="GO:0016020">
    <property type="term" value="C:membrane"/>
    <property type="evidence" value="ECO:0007669"/>
    <property type="project" value="InterPro"/>
</dbReference>
<dbReference type="OrthoDB" id="9763654at2"/>
<gene>
    <name evidence="6" type="ORF">FGL98_11855</name>
</gene>
<dbReference type="GO" id="GO:0005576">
    <property type="term" value="C:extracellular region"/>
    <property type="evidence" value="ECO:0007669"/>
    <property type="project" value="TreeGrafter"/>
</dbReference>
<feature type="transmembrane region" description="Helical" evidence="5">
    <location>
        <begin position="146"/>
        <end position="170"/>
    </location>
</feature>
<keyword evidence="4 5" id="KW-0472">Membrane</keyword>
<dbReference type="PANTHER" id="PTHR39344:SF1">
    <property type="entry name" value="UPF0182 PROTEIN SLL1060"/>
    <property type="match status" value="1"/>
</dbReference>
<feature type="transmembrane region" description="Helical" evidence="5">
    <location>
        <begin position="371"/>
        <end position="392"/>
    </location>
</feature>
<name>A0A563E136_9MICO</name>
<dbReference type="AlphaFoldDB" id="A0A563E136"/>
<feature type="transmembrane region" description="Helical" evidence="5">
    <location>
        <begin position="264"/>
        <end position="284"/>
    </location>
</feature>
<dbReference type="PANTHER" id="PTHR39344">
    <property type="entry name" value="UPF0182 PROTEIN SLL1060"/>
    <property type="match status" value="1"/>
</dbReference>
<feature type="transmembrane region" description="Helical" evidence="5">
    <location>
        <begin position="346"/>
        <end position="364"/>
    </location>
</feature>
<evidence type="ECO:0000256" key="3">
    <source>
        <dbReference type="ARBA" id="ARBA00022989"/>
    </source>
</evidence>
<reference evidence="6 7" key="2">
    <citation type="submission" date="2019-08" db="EMBL/GenBank/DDBJ databases">
        <title>Jejuicoccus antrihumi gen. nov., sp. nov., a new member of the family Dermacoccaceae isolated from a cave.</title>
        <authorList>
            <person name="Schumann P."/>
            <person name="Kim I.S."/>
        </authorList>
    </citation>
    <scope>NUCLEOTIDE SEQUENCE [LARGE SCALE GENOMIC DNA]</scope>
    <source>
        <strain evidence="6 7">C5-26</strain>
    </source>
</reference>
<comment type="caution">
    <text evidence="6">The sequence shown here is derived from an EMBL/GenBank/DDBJ whole genome shotgun (WGS) entry which is preliminary data.</text>
</comment>
<protein>
    <submittedName>
        <fullName evidence="6">UPF0182 family protein</fullName>
    </submittedName>
</protein>
<organism evidence="6 7">
    <name type="scientific">Leekyejoonella antrihumi</name>
    <dbReference type="NCBI Taxonomy" id="1660198"/>
    <lineage>
        <taxon>Bacteria</taxon>
        <taxon>Bacillati</taxon>
        <taxon>Actinomycetota</taxon>
        <taxon>Actinomycetes</taxon>
        <taxon>Micrococcales</taxon>
        <taxon>Dermacoccaceae</taxon>
        <taxon>Leekyejoonella</taxon>
    </lineage>
</organism>
<dbReference type="Pfam" id="PF03699">
    <property type="entry name" value="UPF0182"/>
    <property type="match status" value="1"/>
</dbReference>
<evidence type="ECO:0000313" key="7">
    <source>
        <dbReference type="Proteomes" id="UP000320244"/>
    </source>
</evidence>
<keyword evidence="7" id="KW-1185">Reference proteome</keyword>
<evidence type="ECO:0000313" key="6">
    <source>
        <dbReference type="EMBL" id="TWP35921.1"/>
    </source>
</evidence>
<evidence type="ECO:0000256" key="2">
    <source>
        <dbReference type="ARBA" id="ARBA00022692"/>
    </source>
</evidence>
<dbReference type="InterPro" id="IPR005372">
    <property type="entry name" value="UPF0182"/>
</dbReference>
<evidence type="ECO:0000256" key="1">
    <source>
        <dbReference type="ARBA" id="ARBA00022475"/>
    </source>
</evidence>
<reference evidence="6 7" key="1">
    <citation type="submission" date="2019-05" db="EMBL/GenBank/DDBJ databases">
        <authorList>
            <person name="Lee S.D."/>
        </authorList>
    </citation>
    <scope>NUCLEOTIDE SEQUENCE [LARGE SCALE GENOMIC DNA]</scope>
    <source>
        <strain evidence="6 7">C5-26</strain>
    </source>
</reference>
<evidence type="ECO:0000256" key="5">
    <source>
        <dbReference type="SAM" id="Phobius"/>
    </source>
</evidence>
<proteinExistence type="predicted"/>
<keyword evidence="2 5" id="KW-0812">Transmembrane</keyword>
<evidence type="ECO:0000256" key="4">
    <source>
        <dbReference type="ARBA" id="ARBA00023136"/>
    </source>
</evidence>
<feature type="transmembrane region" description="Helical" evidence="5">
    <location>
        <begin position="296"/>
        <end position="317"/>
    </location>
</feature>